<dbReference type="Gene3D" id="3.40.1800.10">
    <property type="entry name" value="His-Me finger endonucleases"/>
    <property type="match status" value="1"/>
</dbReference>
<gene>
    <name evidence="1" type="ORF">BKM31_16205</name>
</gene>
<dbReference type="EMBL" id="CP017717">
    <property type="protein sequence ID" value="AQZ62797.1"/>
    <property type="molecule type" value="Genomic_DNA"/>
</dbReference>
<dbReference type="AlphaFoldDB" id="A0A1U9ZXZ0"/>
<dbReference type="SUPFAM" id="SSF54060">
    <property type="entry name" value="His-Me finger endonucleases"/>
    <property type="match status" value="1"/>
</dbReference>
<accession>A0A1U9ZXZ0</accession>
<organism evidence="1 2">
    <name type="scientific">[Actinomadura] parvosata subsp. kistnae</name>
    <dbReference type="NCBI Taxonomy" id="1909395"/>
    <lineage>
        <taxon>Bacteria</taxon>
        <taxon>Bacillati</taxon>
        <taxon>Actinomycetota</taxon>
        <taxon>Actinomycetes</taxon>
        <taxon>Streptosporangiales</taxon>
        <taxon>Streptosporangiaceae</taxon>
        <taxon>Nonomuraea</taxon>
    </lineage>
</organism>
<evidence type="ECO:0000313" key="2">
    <source>
        <dbReference type="Proteomes" id="UP000190797"/>
    </source>
</evidence>
<reference evidence="2" key="1">
    <citation type="journal article" date="2017" name="Med. Chem. Commun.">
        <title>Nonomuraea sp. ATCC 55076 harbours the largest actinomycete chromosome to date and the kistamicin biosynthetic gene cluster.</title>
        <authorList>
            <person name="Nazari B."/>
            <person name="Forneris C.C."/>
            <person name="Gibson M.I."/>
            <person name="Moon K."/>
            <person name="Schramma K.R."/>
            <person name="Seyedsayamdost M.R."/>
        </authorList>
    </citation>
    <scope>NUCLEOTIDE SEQUENCE [LARGE SCALE GENOMIC DNA]</scope>
    <source>
        <strain evidence="2">ATCC 55076</strain>
    </source>
</reference>
<dbReference type="Proteomes" id="UP000190797">
    <property type="component" value="Chromosome"/>
</dbReference>
<evidence type="ECO:0008006" key="3">
    <source>
        <dbReference type="Google" id="ProtNLM"/>
    </source>
</evidence>
<dbReference type="InterPro" id="IPR038563">
    <property type="entry name" value="Endonuclease_7_sf"/>
</dbReference>
<proteinExistence type="predicted"/>
<keyword evidence="2" id="KW-1185">Reference proteome</keyword>
<dbReference type="InterPro" id="IPR004211">
    <property type="entry name" value="Endonuclease_7"/>
</dbReference>
<sequence>MPKEERQRRRAAQRVRLKKRLANDPEWALRRKIRQSCKTLGLSFAEVMAAWEERGHQCEICYRTPAPGEIRLHIDHDHQTGAFRDFLCSGCNTGLGQLREDIAILRSAIRYLTRSSHQEESG</sequence>
<protein>
    <recommendedName>
        <fullName evidence="3">Recombination endonuclease VII</fullName>
    </recommendedName>
</protein>
<dbReference type="RefSeq" id="WP_186404998.1">
    <property type="nucleotide sequence ID" value="NZ_CP017717.1"/>
</dbReference>
<name>A0A1U9ZXZ0_9ACTN</name>
<dbReference type="KEGG" id="noa:BKM31_16205"/>
<dbReference type="InterPro" id="IPR044925">
    <property type="entry name" value="His-Me_finger_sf"/>
</dbReference>
<dbReference type="Pfam" id="PF02945">
    <property type="entry name" value="Endonuclease_7"/>
    <property type="match status" value="1"/>
</dbReference>
<evidence type="ECO:0000313" key="1">
    <source>
        <dbReference type="EMBL" id="AQZ62797.1"/>
    </source>
</evidence>